<proteinExistence type="predicted"/>
<protein>
    <submittedName>
        <fullName evidence="1">Uncharacterized protein</fullName>
    </submittedName>
</protein>
<name>M4BFM8_HYAAE</name>
<dbReference type="EnsemblProtists" id="HpaT805097">
    <property type="protein sequence ID" value="HpaP805097"/>
    <property type="gene ID" value="HpaG805097"/>
</dbReference>
<dbReference type="AlphaFoldDB" id="M4BFM8"/>
<dbReference type="InParanoid" id="M4BFM8"/>
<reference evidence="2" key="1">
    <citation type="journal article" date="2010" name="Science">
        <title>Signatures of adaptation to obligate biotrophy in the Hyaloperonospora arabidopsidis genome.</title>
        <authorList>
            <person name="Baxter L."/>
            <person name="Tripathy S."/>
            <person name="Ishaque N."/>
            <person name="Boot N."/>
            <person name="Cabral A."/>
            <person name="Kemen E."/>
            <person name="Thines M."/>
            <person name="Ah-Fong A."/>
            <person name="Anderson R."/>
            <person name="Badejoko W."/>
            <person name="Bittner-Eddy P."/>
            <person name="Boore J.L."/>
            <person name="Chibucos M.C."/>
            <person name="Coates M."/>
            <person name="Dehal P."/>
            <person name="Delehaunty K."/>
            <person name="Dong S."/>
            <person name="Downton P."/>
            <person name="Dumas B."/>
            <person name="Fabro G."/>
            <person name="Fronick C."/>
            <person name="Fuerstenberg S.I."/>
            <person name="Fulton L."/>
            <person name="Gaulin E."/>
            <person name="Govers F."/>
            <person name="Hughes L."/>
            <person name="Humphray S."/>
            <person name="Jiang R.H."/>
            <person name="Judelson H."/>
            <person name="Kamoun S."/>
            <person name="Kyung K."/>
            <person name="Meijer H."/>
            <person name="Minx P."/>
            <person name="Morris P."/>
            <person name="Nelson J."/>
            <person name="Phuntumart V."/>
            <person name="Qutob D."/>
            <person name="Rehmany A."/>
            <person name="Rougon-Cardoso A."/>
            <person name="Ryden P."/>
            <person name="Torto-Alalibo T."/>
            <person name="Studholme D."/>
            <person name="Wang Y."/>
            <person name="Win J."/>
            <person name="Wood J."/>
            <person name="Clifton S.W."/>
            <person name="Rogers J."/>
            <person name="Van den Ackerveken G."/>
            <person name="Jones J.D."/>
            <person name="McDowell J.M."/>
            <person name="Beynon J."/>
            <person name="Tyler B.M."/>
        </authorList>
    </citation>
    <scope>NUCLEOTIDE SEQUENCE [LARGE SCALE GENOMIC DNA]</scope>
    <source>
        <strain evidence="2">Emoy2</strain>
    </source>
</reference>
<reference evidence="1" key="2">
    <citation type="submission" date="2015-06" db="UniProtKB">
        <authorList>
            <consortium name="EnsemblProtists"/>
        </authorList>
    </citation>
    <scope>IDENTIFICATION</scope>
    <source>
        <strain evidence="1">Emoy2</strain>
    </source>
</reference>
<dbReference type="EMBL" id="JH598211">
    <property type="status" value="NOT_ANNOTATED_CDS"/>
    <property type="molecule type" value="Genomic_DNA"/>
</dbReference>
<evidence type="ECO:0000313" key="2">
    <source>
        <dbReference type="Proteomes" id="UP000011713"/>
    </source>
</evidence>
<sequence length="89" mass="10114">MTASITDKNPLPEWRVLPAAKNLGARQSSSRFGVNGALLFRSGIWFLFCTIKAEDYTLDCSMKWRCFPARTLGIEDTRSDNRRCKRDGP</sequence>
<organism evidence="1 2">
    <name type="scientific">Hyaloperonospora arabidopsidis (strain Emoy2)</name>
    <name type="common">Downy mildew agent</name>
    <name type="synonym">Peronospora arabidopsidis</name>
    <dbReference type="NCBI Taxonomy" id="559515"/>
    <lineage>
        <taxon>Eukaryota</taxon>
        <taxon>Sar</taxon>
        <taxon>Stramenopiles</taxon>
        <taxon>Oomycota</taxon>
        <taxon>Peronosporomycetes</taxon>
        <taxon>Peronosporales</taxon>
        <taxon>Peronosporaceae</taxon>
        <taxon>Hyaloperonospora</taxon>
    </lineage>
</organism>
<dbReference type="HOGENOM" id="CLU_2459521_0_0_1"/>
<evidence type="ECO:0000313" key="1">
    <source>
        <dbReference type="EnsemblProtists" id="HpaP805097"/>
    </source>
</evidence>
<accession>M4BFM8</accession>
<dbReference type="VEuPathDB" id="FungiDB:HpaG805097"/>
<keyword evidence="2" id="KW-1185">Reference proteome</keyword>
<dbReference type="Proteomes" id="UP000011713">
    <property type="component" value="Unassembled WGS sequence"/>
</dbReference>